<dbReference type="EMBL" id="UINC01078615">
    <property type="protein sequence ID" value="SVC19858.1"/>
    <property type="molecule type" value="Genomic_DNA"/>
</dbReference>
<dbReference type="AlphaFoldDB" id="A0A382K6D7"/>
<accession>A0A382K6D7</accession>
<sequence length="121" mass="13526">MNKLLALSVALLSVSLYGADKKEIRDVRASPLPSSLNGLEGLNYPFQRRENDVRLKQRGIGIVVQDYSDKDKTFDAKAIKNQIELRLLQSGIKVVDESKVVKFSTFGYIFINAQPARKGGR</sequence>
<proteinExistence type="predicted"/>
<name>A0A382K6D7_9ZZZZ</name>
<organism evidence="1">
    <name type="scientific">marine metagenome</name>
    <dbReference type="NCBI Taxonomy" id="408172"/>
    <lineage>
        <taxon>unclassified sequences</taxon>
        <taxon>metagenomes</taxon>
        <taxon>ecological metagenomes</taxon>
    </lineage>
</organism>
<evidence type="ECO:0000313" key="1">
    <source>
        <dbReference type="EMBL" id="SVC19858.1"/>
    </source>
</evidence>
<protein>
    <submittedName>
        <fullName evidence="1">Uncharacterized protein</fullName>
    </submittedName>
</protein>
<gene>
    <name evidence="1" type="ORF">METZ01_LOCUS272712</name>
</gene>
<feature type="non-terminal residue" evidence="1">
    <location>
        <position position="121"/>
    </location>
</feature>
<reference evidence="1" key="1">
    <citation type="submission" date="2018-05" db="EMBL/GenBank/DDBJ databases">
        <authorList>
            <person name="Lanie J.A."/>
            <person name="Ng W.-L."/>
            <person name="Kazmierczak K.M."/>
            <person name="Andrzejewski T.M."/>
            <person name="Davidsen T.M."/>
            <person name="Wayne K.J."/>
            <person name="Tettelin H."/>
            <person name="Glass J.I."/>
            <person name="Rusch D."/>
            <person name="Podicherti R."/>
            <person name="Tsui H.-C.T."/>
            <person name="Winkler M.E."/>
        </authorList>
    </citation>
    <scope>NUCLEOTIDE SEQUENCE</scope>
</reference>